<dbReference type="PANTHER" id="PTHR43625:SF40">
    <property type="entry name" value="ALDO-KETO REDUCTASE YAKC [NADP(+)]"/>
    <property type="match status" value="1"/>
</dbReference>
<dbReference type="InterPro" id="IPR036812">
    <property type="entry name" value="NAD(P)_OxRdtase_dom_sf"/>
</dbReference>
<organism evidence="4 5">
    <name type="scientific">Streptomyces spongiicola</name>
    <dbReference type="NCBI Taxonomy" id="1690221"/>
    <lineage>
        <taxon>Bacteria</taxon>
        <taxon>Bacillati</taxon>
        <taxon>Actinomycetota</taxon>
        <taxon>Actinomycetes</taxon>
        <taxon>Kitasatosporales</taxon>
        <taxon>Streptomycetaceae</taxon>
        <taxon>Streptomyces</taxon>
    </lineage>
</organism>
<dbReference type="InterPro" id="IPR023210">
    <property type="entry name" value="NADP_OxRdtase_dom"/>
</dbReference>
<dbReference type="PANTHER" id="PTHR43625">
    <property type="entry name" value="AFLATOXIN B1 ALDEHYDE REDUCTASE"/>
    <property type="match status" value="1"/>
</dbReference>
<dbReference type="SUPFAM" id="SSF51430">
    <property type="entry name" value="NAD(P)-linked oxidoreductase"/>
    <property type="match status" value="1"/>
</dbReference>
<dbReference type="GO" id="GO:0005737">
    <property type="term" value="C:cytoplasm"/>
    <property type="evidence" value="ECO:0007669"/>
    <property type="project" value="TreeGrafter"/>
</dbReference>
<comment type="caution">
    <text evidence="4">The sequence shown here is derived from an EMBL/GenBank/DDBJ whole genome shotgun (WGS) entry which is preliminary data.</text>
</comment>
<gene>
    <name evidence="4" type="ORF">SSP531S_15550</name>
</gene>
<dbReference type="Pfam" id="PF00248">
    <property type="entry name" value="Aldo_ket_red"/>
    <property type="match status" value="1"/>
</dbReference>
<keyword evidence="1" id="KW-0560">Oxidoreductase</keyword>
<feature type="region of interest" description="Disordered" evidence="2">
    <location>
        <begin position="1"/>
        <end position="57"/>
    </location>
</feature>
<feature type="compositionally biased region" description="Pro residues" evidence="2">
    <location>
        <begin position="34"/>
        <end position="43"/>
    </location>
</feature>
<proteinExistence type="predicted"/>
<reference evidence="4 5" key="1">
    <citation type="submission" date="2018-07" db="EMBL/GenBank/DDBJ databases">
        <title>Whole Genome Shotgun Sequence of Streptomyces spongiicola strain 531S.</title>
        <authorList>
            <person name="Dohra H."/>
            <person name="Kodani S."/>
        </authorList>
    </citation>
    <scope>NUCLEOTIDE SEQUENCE [LARGE SCALE GENOMIC DNA]</scope>
    <source>
        <strain evidence="4 5">531S</strain>
    </source>
</reference>
<feature type="compositionally biased region" description="Low complexity" evidence="2">
    <location>
        <begin position="1"/>
        <end position="33"/>
    </location>
</feature>
<dbReference type="Gene3D" id="3.20.20.100">
    <property type="entry name" value="NADP-dependent oxidoreductase domain"/>
    <property type="match status" value="1"/>
</dbReference>
<evidence type="ECO:0000313" key="4">
    <source>
        <dbReference type="EMBL" id="GBQ00145.1"/>
    </source>
</evidence>
<evidence type="ECO:0000259" key="3">
    <source>
        <dbReference type="Pfam" id="PF00248"/>
    </source>
</evidence>
<dbReference type="GO" id="GO:0016491">
    <property type="term" value="F:oxidoreductase activity"/>
    <property type="evidence" value="ECO:0007669"/>
    <property type="project" value="UniProtKB-KW"/>
</dbReference>
<dbReference type="InterPro" id="IPR050791">
    <property type="entry name" value="Aldo-Keto_reductase"/>
</dbReference>
<protein>
    <submittedName>
        <fullName evidence="4">Aldo/keto reductase</fullName>
    </submittedName>
</protein>
<name>A0A388SYU0_9ACTN</name>
<dbReference type="AlphaFoldDB" id="A0A388SYU0"/>
<sequence>MTSPGSSSSPGSPGSSSHGSPGSRTGPTGGPTPLAAPAPPALRPVPTRSLGTTGPRVSAIGLGTMGMSAFYGDVDRPESIATIHAALDAGVTLIDTGDFYGMGHNEMLVREALRAAPAGSRERALISVKFGALRDPDGGWAGHDGRPAAVRNFAAYSLQRLGTDHIDVYRIARVDPGVPIEDTVGAIAELVEAGHVRHIGLSEVGAETLRRAASVAPISDLQIEYSLISRGIEDAILPAARELGIGVTAYGVLSRGLISGHFGADRELAADDFRGMSPRFQGGNLSHNLGLVERLRGIAGQKGVSVAQLAIAWVLSRGEDIVPLVGARRREQLAEALGALGVEFGGDELAAVERAVPRGAAAGERYPAPQMAHLDSEH</sequence>
<evidence type="ECO:0000256" key="1">
    <source>
        <dbReference type="ARBA" id="ARBA00023002"/>
    </source>
</evidence>
<accession>A0A388SYU0</accession>
<evidence type="ECO:0000313" key="5">
    <source>
        <dbReference type="Proteomes" id="UP000265354"/>
    </source>
</evidence>
<feature type="domain" description="NADP-dependent oxidoreductase" evidence="3">
    <location>
        <begin position="59"/>
        <end position="355"/>
    </location>
</feature>
<evidence type="ECO:0000256" key="2">
    <source>
        <dbReference type="SAM" id="MobiDB-lite"/>
    </source>
</evidence>
<dbReference type="Proteomes" id="UP000265354">
    <property type="component" value="Unassembled WGS sequence"/>
</dbReference>
<dbReference type="EMBL" id="BGZL01000003">
    <property type="protein sequence ID" value="GBQ00145.1"/>
    <property type="molecule type" value="Genomic_DNA"/>
</dbReference>